<evidence type="ECO:0000313" key="2">
    <source>
        <dbReference type="EMBL" id="KIQ04402.1"/>
    </source>
</evidence>
<dbReference type="EMBL" id="JXQW01000008">
    <property type="protein sequence ID" value="KIQ04402.1"/>
    <property type="molecule type" value="Genomic_DNA"/>
</dbReference>
<accession>A0A0D0L0P2</accession>
<dbReference type="OrthoDB" id="8656340at2"/>
<proteinExistence type="predicted"/>
<dbReference type="Proteomes" id="UP000032068">
    <property type="component" value="Unassembled WGS sequence"/>
</dbReference>
<feature type="chain" id="PRO_5002215065" description="DUF1161 domain-containing protein" evidence="1">
    <location>
        <begin position="23"/>
        <end position="114"/>
    </location>
</feature>
<organism evidence="2 3">
    <name type="scientific">Pseudomonas fulva</name>
    <dbReference type="NCBI Taxonomy" id="47880"/>
    <lineage>
        <taxon>Bacteria</taxon>
        <taxon>Pseudomonadati</taxon>
        <taxon>Pseudomonadota</taxon>
        <taxon>Gammaproteobacteria</taxon>
        <taxon>Pseudomonadales</taxon>
        <taxon>Pseudomonadaceae</taxon>
        <taxon>Pseudomonas</taxon>
    </lineage>
</organism>
<comment type="caution">
    <text evidence="2">The sequence shown here is derived from an EMBL/GenBank/DDBJ whole genome shotgun (WGS) entry which is preliminary data.</text>
</comment>
<keyword evidence="1" id="KW-0732">Signal</keyword>
<feature type="signal peptide" evidence="1">
    <location>
        <begin position="1"/>
        <end position="22"/>
    </location>
</feature>
<dbReference type="RefSeq" id="WP_052493754.1">
    <property type="nucleotide sequence ID" value="NZ_JXQW01000008.1"/>
</dbReference>
<evidence type="ECO:0000313" key="3">
    <source>
        <dbReference type="Proteomes" id="UP000032068"/>
    </source>
</evidence>
<gene>
    <name evidence="2" type="ORF">RU08_05520</name>
</gene>
<evidence type="ECO:0008006" key="4">
    <source>
        <dbReference type="Google" id="ProtNLM"/>
    </source>
</evidence>
<name>A0A0D0L0P2_9PSED</name>
<evidence type="ECO:0000256" key="1">
    <source>
        <dbReference type="SAM" id="SignalP"/>
    </source>
</evidence>
<dbReference type="AlphaFoldDB" id="A0A0D0L0P2"/>
<sequence length="114" mass="12332">MLKTTRTTLLFTSLFVTTILPAQELPRPSPEQATQAILEMMQLVDELGGQASVKLGTCIPAVEAEHEGQIACTVAVVMGAGSSETQADFYRQEQKWVAQPSVSQDELPFPDPAL</sequence>
<reference evidence="2 3" key="1">
    <citation type="submission" date="2014-12" db="EMBL/GenBank/DDBJ databases">
        <title>16Stimator: statistical estimation of ribosomal gene copy numbers from draft genome assemblies.</title>
        <authorList>
            <person name="Perisin M.A."/>
            <person name="Vetter M."/>
            <person name="Gilbert J.A."/>
            <person name="Bergelson J."/>
        </authorList>
    </citation>
    <scope>NUCLEOTIDE SEQUENCE [LARGE SCALE GENOMIC DNA]</scope>
    <source>
        <strain evidence="2 3">MEJ086</strain>
    </source>
</reference>
<protein>
    <recommendedName>
        <fullName evidence="4">DUF1161 domain-containing protein</fullName>
    </recommendedName>
</protein>